<evidence type="ECO:0000313" key="1">
    <source>
        <dbReference type="EMBL" id="MCL6268607.1"/>
    </source>
</evidence>
<reference evidence="1 2" key="1">
    <citation type="submission" date="2022-05" db="EMBL/GenBank/DDBJ databases">
        <authorList>
            <person name="Park J.-S."/>
        </authorList>
    </citation>
    <scope>NUCLEOTIDE SEQUENCE [LARGE SCALE GENOMIC DNA]</scope>
    <source>
        <strain evidence="1 2">2012CJ34-2</strain>
    </source>
</reference>
<accession>A0ABT0PB44</accession>
<dbReference type="PROSITE" id="PS51257">
    <property type="entry name" value="PROKAR_LIPOPROTEIN"/>
    <property type="match status" value="1"/>
</dbReference>
<keyword evidence="2" id="KW-1185">Reference proteome</keyword>
<dbReference type="RefSeq" id="WP_249697439.1">
    <property type="nucleotide sequence ID" value="NZ_JAMFLX010000001.1"/>
</dbReference>
<dbReference type="Proteomes" id="UP001203338">
    <property type="component" value="Unassembled WGS sequence"/>
</dbReference>
<gene>
    <name evidence="1" type="ORF">M3P05_01390</name>
</gene>
<organism evidence="1 2">
    <name type="scientific">Parendozoicomonas callyspongiae</name>
    <dbReference type="NCBI Taxonomy" id="2942213"/>
    <lineage>
        <taxon>Bacteria</taxon>
        <taxon>Pseudomonadati</taxon>
        <taxon>Pseudomonadota</taxon>
        <taxon>Gammaproteobacteria</taxon>
        <taxon>Oceanospirillales</taxon>
        <taxon>Endozoicomonadaceae</taxon>
        <taxon>Parendozoicomonas</taxon>
    </lineage>
</organism>
<proteinExistence type="predicted"/>
<evidence type="ECO:0000313" key="2">
    <source>
        <dbReference type="Proteomes" id="UP001203338"/>
    </source>
</evidence>
<comment type="caution">
    <text evidence="1">The sequence shown here is derived from an EMBL/GenBank/DDBJ whole genome shotgun (WGS) entry which is preliminary data.</text>
</comment>
<sequence>MHRLLPVFLMVFLFTGCQSTPDKPQFPGSNFSATLVYQNLQGEPYVAVIGVQVVFSDEPILGEYPELKKSERSLVALSYHSDGIFAESLAGDAVQLVKGKYLTDPALSITPDPDLYVLSYIALKGRKPVLKLRTIYKGKVAQKAFIVPLSSNVDKYDISDFTVIDLVDGEQP</sequence>
<evidence type="ECO:0008006" key="3">
    <source>
        <dbReference type="Google" id="ProtNLM"/>
    </source>
</evidence>
<protein>
    <recommendedName>
        <fullName evidence="3">Type VI secretion system lipoprotein TssJ</fullName>
    </recommendedName>
</protein>
<dbReference type="EMBL" id="JAMFLX010000001">
    <property type="protein sequence ID" value="MCL6268607.1"/>
    <property type="molecule type" value="Genomic_DNA"/>
</dbReference>
<name>A0ABT0PB44_9GAMM</name>